<accession>A0ABY6USK6</accession>
<feature type="domain" description="F-box" evidence="1">
    <location>
        <begin position="11"/>
        <end position="59"/>
    </location>
</feature>
<reference evidence="2 3" key="1">
    <citation type="submission" date="2019-06" db="EMBL/GenBank/DDBJ databases">
        <authorList>
            <person name="Broberg M."/>
        </authorList>
    </citation>
    <scope>NUCLEOTIDE SEQUENCE [LARGE SCALE GENOMIC DNA]</scope>
</reference>
<dbReference type="Proteomes" id="UP000766486">
    <property type="component" value="Unassembled WGS sequence"/>
</dbReference>
<dbReference type="EMBL" id="CABFNS010000870">
    <property type="protein sequence ID" value="VUC33775.1"/>
    <property type="molecule type" value="Genomic_DNA"/>
</dbReference>
<organism evidence="2 3">
    <name type="scientific">Bionectria ochroleuca</name>
    <name type="common">Gliocladium roseum</name>
    <dbReference type="NCBI Taxonomy" id="29856"/>
    <lineage>
        <taxon>Eukaryota</taxon>
        <taxon>Fungi</taxon>
        <taxon>Dikarya</taxon>
        <taxon>Ascomycota</taxon>
        <taxon>Pezizomycotina</taxon>
        <taxon>Sordariomycetes</taxon>
        <taxon>Hypocreomycetidae</taxon>
        <taxon>Hypocreales</taxon>
        <taxon>Bionectriaceae</taxon>
        <taxon>Clonostachys</taxon>
    </lineage>
</organism>
<proteinExistence type="predicted"/>
<name>A0ABY6USK6_BIOOC</name>
<keyword evidence="3" id="KW-1185">Reference proteome</keyword>
<evidence type="ECO:0000313" key="3">
    <source>
        <dbReference type="Proteomes" id="UP000766486"/>
    </source>
</evidence>
<sequence>MSDTLETPQQRVTLASLPGEVKNVIVGQLEVIGLVGLSQADRHFRSVIKPNKTEMGERLLALVLVEGVTHQEMGAVWLHQDVVDAIANQAETGFDWIGAPVQRVCERWQEIREFRDIPTAVSGMSQCNSCFADKFGREALVQELLPRVKRQIRDQRARIRWRRDVIELDMKRLQSKDPILHRMWHAMHAGNMGNPGRLSVANFVWLHRYHEEYLQLRLGARVLGEGQLQRRKELEGYRGFVPWFGCLDEFEAQLIWLTACEEKIDRDPGLLAEWSLGRDGASLE</sequence>
<comment type="caution">
    <text evidence="2">The sequence shown here is derived from an EMBL/GenBank/DDBJ whole genome shotgun (WGS) entry which is preliminary data.</text>
</comment>
<dbReference type="PROSITE" id="PS50181">
    <property type="entry name" value="FBOX"/>
    <property type="match status" value="1"/>
</dbReference>
<protein>
    <recommendedName>
        <fullName evidence="1">F-box domain-containing protein</fullName>
    </recommendedName>
</protein>
<evidence type="ECO:0000259" key="1">
    <source>
        <dbReference type="PROSITE" id="PS50181"/>
    </source>
</evidence>
<gene>
    <name evidence="2" type="ORF">CLO192961_LOCUS360510</name>
</gene>
<evidence type="ECO:0000313" key="2">
    <source>
        <dbReference type="EMBL" id="VUC33775.1"/>
    </source>
</evidence>
<dbReference type="InterPro" id="IPR001810">
    <property type="entry name" value="F-box_dom"/>
</dbReference>